<accession>A0A2T2XM22</accession>
<evidence type="ECO:0000256" key="7">
    <source>
        <dbReference type="SAM" id="Phobius"/>
    </source>
</evidence>
<feature type="transmembrane region" description="Helical" evidence="7">
    <location>
        <begin position="422"/>
        <end position="443"/>
    </location>
</feature>
<evidence type="ECO:0000256" key="6">
    <source>
        <dbReference type="ARBA" id="ARBA00023136"/>
    </source>
</evidence>
<keyword evidence="6 7" id="KW-0472">Membrane</keyword>
<comment type="caution">
    <text evidence="9">The sequence shown here is derived from an EMBL/GenBank/DDBJ whole genome shotgun (WGS) entry which is preliminary data.</text>
</comment>
<dbReference type="CDD" id="cd17324">
    <property type="entry name" value="MFS_NepI_like"/>
    <property type="match status" value="1"/>
</dbReference>
<evidence type="ECO:0000259" key="8">
    <source>
        <dbReference type="PROSITE" id="PS50850"/>
    </source>
</evidence>
<evidence type="ECO:0000256" key="5">
    <source>
        <dbReference type="ARBA" id="ARBA00022989"/>
    </source>
</evidence>
<dbReference type="Proteomes" id="UP000242972">
    <property type="component" value="Unassembled WGS sequence"/>
</dbReference>
<dbReference type="GO" id="GO:0005886">
    <property type="term" value="C:plasma membrane"/>
    <property type="evidence" value="ECO:0007669"/>
    <property type="project" value="UniProtKB-SubCell"/>
</dbReference>
<keyword evidence="5 7" id="KW-1133">Transmembrane helix</keyword>
<feature type="transmembrane region" description="Helical" evidence="7">
    <location>
        <begin position="195"/>
        <end position="217"/>
    </location>
</feature>
<dbReference type="PANTHER" id="PTHR43124">
    <property type="entry name" value="PURINE EFFLUX PUMP PBUE"/>
    <property type="match status" value="1"/>
</dbReference>
<dbReference type="Gene3D" id="1.20.1250.20">
    <property type="entry name" value="MFS general substrate transporter like domains"/>
    <property type="match status" value="2"/>
</dbReference>
<sequence>MRAYYTGCKRTTPTLSIVLTKSVLFKILVPWADIPGCGRPALRLSNFSNGFSVGIMAKGGTAMKHQPIMLLAAALALVMFWMGCDLNIISPFLMDISRSYRVSVATTGWLVTSFAAGYALASPMAGWFSDRFGRLPTLAISMGVFVIFEVLSGLAPNMTTALTARALAGVSAGGVSPVAYAMVGDWVKKQDRSGVMSILSIGFSVSTVAGVPLGLWLASAVGWRATLISIGGALFVTGTGLLLIARKFPRVTSPIVPRHGTLLSVIESTWPQLTASFMAFAAAGLVYTYLPTTLVRRGIPHTWWLMLILAGYGVFNLAGNLVFGRAGDRIGPRRTVLAAQILEIASVGGILVSALFLSVVFLIVSAWIFAFCQAYIPDLKALAADVATYWRGSSLALNNTAMYAGMMVGSAIGTRLYRPGTFWVLAMAAGVAILIGFGTMSWIRLGERQKIQQA</sequence>
<feature type="domain" description="Major facilitator superfamily (MFS) profile" evidence="8">
    <location>
        <begin position="71"/>
        <end position="444"/>
    </location>
</feature>
<reference evidence="9 10" key="1">
    <citation type="journal article" date="2014" name="BMC Genomics">
        <title>Comparison of environmental and isolate Sulfobacillus genomes reveals diverse carbon, sulfur, nitrogen, and hydrogen metabolisms.</title>
        <authorList>
            <person name="Justice N.B."/>
            <person name="Norman A."/>
            <person name="Brown C.T."/>
            <person name="Singh A."/>
            <person name="Thomas B.C."/>
            <person name="Banfield J.F."/>
        </authorList>
    </citation>
    <scope>NUCLEOTIDE SEQUENCE [LARGE SCALE GENOMIC DNA]</scope>
    <source>
        <strain evidence="9">AMDSBA4</strain>
    </source>
</reference>
<feature type="transmembrane region" description="Helical" evidence="7">
    <location>
        <begin position="223"/>
        <end position="245"/>
    </location>
</feature>
<name>A0A2T2XM22_9FIRM</name>
<dbReference type="InterPro" id="IPR050189">
    <property type="entry name" value="MFS_Efflux_Transporters"/>
</dbReference>
<feature type="transmembrane region" description="Helical" evidence="7">
    <location>
        <begin position="109"/>
        <end position="128"/>
    </location>
</feature>
<dbReference type="GO" id="GO:0022857">
    <property type="term" value="F:transmembrane transporter activity"/>
    <property type="evidence" value="ECO:0007669"/>
    <property type="project" value="InterPro"/>
</dbReference>
<keyword evidence="3" id="KW-1003">Cell membrane</keyword>
<proteinExistence type="predicted"/>
<dbReference type="SUPFAM" id="SSF103473">
    <property type="entry name" value="MFS general substrate transporter"/>
    <property type="match status" value="1"/>
</dbReference>
<dbReference type="AlphaFoldDB" id="A0A2T2XM22"/>
<feature type="transmembrane region" description="Helical" evidence="7">
    <location>
        <begin position="302"/>
        <end position="323"/>
    </location>
</feature>
<evidence type="ECO:0000256" key="2">
    <source>
        <dbReference type="ARBA" id="ARBA00022448"/>
    </source>
</evidence>
<evidence type="ECO:0000256" key="1">
    <source>
        <dbReference type="ARBA" id="ARBA00004651"/>
    </source>
</evidence>
<gene>
    <name evidence="9" type="ORF">C7B46_00575</name>
</gene>
<dbReference type="EMBL" id="PXYW01000001">
    <property type="protein sequence ID" value="PSR35521.1"/>
    <property type="molecule type" value="Genomic_DNA"/>
</dbReference>
<protein>
    <recommendedName>
        <fullName evidence="8">Major facilitator superfamily (MFS) profile domain-containing protein</fullName>
    </recommendedName>
</protein>
<feature type="transmembrane region" description="Helical" evidence="7">
    <location>
        <begin position="273"/>
        <end position="290"/>
    </location>
</feature>
<dbReference type="PANTHER" id="PTHR43124:SF3">
    <property type="entry name" value="CHLORAMPHENICOL EFFLUX PUMP RV0191"/>
    <property type="match status" value="1"/>
</dbReference>
<dbReference type="InterPro" id="IPR036259">
    <property type="entry name" value="MFS_trans_sf"/>
</dbReference>
<comment type="subcellular location">
    <subcellularLocation>
        <location evidence="1">Cell membrane</location>
        <topology evidence="1">Multi-pass membrane protein</topology>
    </subcellularLocation>
</comment>
<feature type="transmembrane region" description="Helical" evidence="7">
    <location>
        <begin position="135"/>
        <end position="156"/>
    </location>
</feature>
<feature type="transmembrane region" description="Helical" evidence="7">
    <location>
        <begin position="162"/>
        <end position="183"/>
    </location>
</feature>
<evidence type="ECO:0000256" key="4">
    <source>
        <dbReference type="ARBA" id="ARBA00022692"/>
    </source>
</evidence>
<feature type="transmembrane region" description="Helical" evidence="7">
    <location>
        <begin position="344"/>
        <end position="370"/>
    </location>
</feature>
<dbReference type="InterPro" id="IPR020846">
    <property type="entry name" value="MFS_dom"/>
</dbReference>
<dbReference type="PROSITE" id="PS50850">
    <property type="entry name" value="MFS"/>
    <property type="match status" value="1"/>
</dbReference>
<dbReference type="Pfam" id="PF07690">
    <property type="entry name" value="MFS_1"/>
    <property type="match status" value="1"/>
</dbReference>
<evidence type="ECO:0000313" key="9">
    <source>
        <dbReference type="EMBL" id="PSR35521.1"/>
    </source>
</evidence>
<keyword evidence="2" id="KW-0813">Transport</keyword>
<evidence type="ECO:0000256" key="3">
    <source>
        <dbReference type="ARBA" id="ARBA00022475"/>
    </source>
</evidence>
<keyword evidence="4 7" id="KW-0812">Transmembrane</keyword>
<organism evidence="9 10">
    <name type="scientific">Sulfobacillus benefaciens</name>
    <dbReference type="NCBI Taxonomy" id="453960"/>
    <lineage>
        <taxon>Bacteria</taxon>
        <taxon>Bacillati</taxon>
        <taxon>Bacillota</taxon>
        <taxon>Clostridia</taxon>
        <taxon>Eubacteriales</taxon>
        <taxon>Clostridiales Family XVII. Incertae Sedis</taxon>
        <taxon>Sulfobacillus</taxon>
    </lineage>
</organism>
<evidence type="ECO:0000313" key="10">
    <source>
        <dbReference type="Proteomes" id="UP000242972"/>
    </source>
</evidence>
<dbReference type="InterPro" id="IPR011701">
    <property type="entry name" value="MFS"/>
</dbReference>
<feature type="transmembrane region" description="Helical" evidence="7">
    <location>
        <begin position="68"/>
        <end position="89"/>
    </location>
</feature>